<evidence type="ECO:0000313" key="2">
    <source>
        <dbReference type="Proteomes" id="UP000229438"/>
    </source>
</evidence>
<dbReference type="EMBL" id="PFQS01000119">
    <property type="protein sequence ID" value="PJC68158.1"/>
    <property type="molecule type" value="Genomic_DNA"/>
</dbReference>
<name>A0A2M8G5P2_UNCKA</name>
<reference evidence="2" key="1">
    <citation type="submission" date="2017-09" db="EMBL/GenBank/DDBJ databases">
        <title>Depth-based differentiation of microbial function through sediment-hosted aquifers and enrichment of novel symbionts in the deep terrestrial subsurface.</title>
        <authorList>
            <person name="Probst A.J."/>
            <person name="Ladd B."/>
            <person name="Jarett J.K."/>
            <person name="Geller-Mcgrath D.E."/>
            <person name="Sieber C.M.K."/>
            <person name="Emerson J.B."/>
            <person name="Anantharaman K."/>
            <person name="Thomas B.C."/>
            <person name="Malmstrom R."/>
            <person name="Stieglmeier M."/>
            <person name="Klingl A."/>
            <person name="Woyke T."/>
            <person name="Ryan C.M."/>
            <person name="Banfield J.F."/>
        </authorList>
    </citation>
    <scope>NUCLEOTIDE SEQUENCE [LARGE SCALE GENOMIC DNA]</scope>
</reference>
<gene>
    <name evidence="1" type="ORF">CO015_05060</name>
</gene>
<comment type="caution">
    <text evidence="1">The sequence shown here is derived from an EMBL/GenBank/DDBJ whole genome shotgun (WGS) entry which is preliminary data.</text>
</comment>
<sequence length="35" mass="3996">IRALEDNVAKYEQKFGKIEEASVPESSLGFQVERQ</sequence>
<proteinExistence type="predicted"/>
<feature type="non-terminal residue" evidence="1">
    <location>
        <position position="1"/>
    </location>
</feature>
<organism evidence="1 2">
    <name type="scientific">candidate division WWE3 bacterium CG_4_8_14_3_um_filter_42_11</name>
    <dbReference type="NCBI Taxonomy" id="1975076"/>
    <lineage>
        <taxon>Bacteria</taxon>
        <taxon>Katanobacteria</taxon>
    </lineage>
</organism>
<dbReference type="Proteomes" id="UP000229438">
    <property type="component" value="Unassembled WGS sequence"/>
</dbReference>
<accession>A0A2M8G5P2</accession>
<protein>
    <submittedName>
        <fullName evidence="1">DUF3467 domain-containing protein</fullName>
    </submittedName>
</protein>
<evidence type="ECO:0000313" key="1">
    <source>
        <dbReference type="EMBL" id="PJC68158.1"/>
    </source>
</evidence>
<dbReference type="AlphaFoldDB" id="A0A2M8G5P2"/>